<dbReference type="Proteomes" id="UP001178461">
    <property type="component" value="Chromosome 17"/>
</dbReference>
<name>A0AA35PSX8_9SAUR</name>
<evidence type="ECO:0000313" key="3">
    <source>
        <dbReference type="Proteomes" id="UP001178461"/>
    </source>
</evidence>
<keyword evidence="3" id="KW-1185">Reference proteome</keyword>
<gene>
    <name evidence="2" type="ORF">PODLI_1B042945</name>
</gene>
<dbReference type="EMBL" id="OX395142">
    <property type="protein sequence ID" value="CAI5796703.1"/>
    <property type="molecule type" value="Genomic_DNA"/>
</dbReference>
<evidence type="ECO:0000256" key="1">
    <source>
        <dbReference type="SAM" id="MobiDB-lite"/>
    </source>
</evidence>
<dbReference type="AlphaFoldDB" id="A0AA35PSX8"/>
<protein>
    <submittedName>
        <fullName evidence="2">Uncharacterized protein</fullName>
    </submittedName>
</protein>
<accession>A0AA35PSX8</accession>
<evidence type="ECO:0000313" key="2">
    <source>
        <dbReference type="EMBL" id="CAI5796703.1"/>
    </source>
</evidence>
<sequence length="111" mass="12600">MYLQKKEYILKMLWDQEIRDFNGCGPLRNHNNWEKAVLKQILLGLLLMYSTFQAVSSGDLSAAAGSLTEQCEIQQPLSTMTLASRKGQKAPKANRGPVREQTKPNSYKVRK</sequence>
<organism evidence="2 3">
    <name type="scientific">Podarcis lilfordi</name>
    <name type="common">Lilford's wall lizard</name>
    <dbReference type="NCBI Taxonomy" id="74358"/>
    <lineage>
        <taxon>Eukaryota</taxon>
        <taxon>Metazoa</taxon>
        <taxon>Chordata</taxon>
        <taxon>Craniata</taxon>
        <taxon>Vertebrata</taxon>
        <taxon>Euteleostomi</taxon>
        <taxon>Lepidosauria</taxon>
        <taxon>Squamata</taxon>
        <taxon>Bifurcata</taxon>
        <taxon>Unidentata</taxon>
        <taxon>Episquamata</taxon>
        <taxon>Laterata</taxon>
        <taxon>Lacertibaenia</taxon>
        <taxon>Lacertidae</taxon>
        <taxon>Podarcis</taxon>
    </lineage>
</organism>
<proteinExistence type="predicted"/>
<feature type="region of interest" description="Disordered" evidence="1">
    <location>
        <begin position="80"/>
        <end position="111"/>
    </location>
</feature>
<reference evidence="2" key="1">
    <citation type="submission" date="2022-12" db="EMBL/GenBank/DDBJ databases">
        <authorList>
            <person name="Alioto T."/>
            <person name="Alioto T."/>
            <person name="Gomez Garrido J."/>
        </authorList>
    </citation>
    <scope>NUCLEOTIDE SEQUENCE</scope>
</reference>